<evidence type="ECO:0000313" key="7">
    <source>
        <dbReference type="EMBL" id="WNB16854.1"/>
    </source>
</evidence>
<dbReference type="Proteomes" id="UP001232019">
    <property type="component" value="Chromosome"/>
</dbReference>
<gene>
    <name evidence="7" type="ORF">QYS47_31980</name>
</gene>
<evidence type="ECO:0000256" key="5">
    <source>
        <dbReference type="ARBA" id="ARBA00023136"/>
    </source>
</evidence>
<evidence type="ECO:0000256" key="3">
    <source>
        <dbReference type="ARBA" id="ARBA00022692"/>
    </source>
</evidence>
<dbReference type="AlphaFoldDB" id="A0AA51X3M0"/>
<dbReference type="EMBL" id="CP129968">
    <property type="protein sequence ID" value="WNB16854.1"/>
    <property type="molecule type" value="Genomic_DNA"/>
</dbReference>
<proteinExistence type="predicted"/>
<dbReference type="GO" id="GO:0005886">
    <property type="term" value="C:plasma membrane"/>
    <property type="evidence" value="ECO:0007669"/>
    <property type="project" value="UniProtKB-SubCell"/>
</dbReference>
<evidence type="ECO:0000256" key="6">
    <source>
        <dbReference type="SAM" id="Phobius"/>
    </source>
</evidence>
<keyword evidence="4 6" id="KW-1133">Transmembrane helix</keyword>
<feature type="transmembrane region" description="Helical" evidence="6">
    <location>
        <begin position="175"/>
        <end position="199"/>
    </location>
</feature>
<dbReference type="RefSeq" id="WP_322345774.1">
    <property type="nucleotide sequence ID" value="NZ_CP129968.2"/>
</dbReference>
<keyword evidence="2" id="KW-1003">Cell membrane</keyword>
<feature type="transmembrane region" description="Helical" evidence="6">
    <location>
        <begin position="387"/>
        <end position="404"/>
    </location>
</feature>
<feature type="transmembrane region" description="Helical" evidence="6">
    <location>
        <begin position="288"/>
        <end position="312"/>
    </location>
</feature>
<feature type="transmembrane region" description="Helical" evidence="6">
    <location>
        <begin position="117"/>
        <end position="140"/>
    </location>
</feature>
<evidence type="ECO:0000256" key="1">
    <source>
        <dbReference type="ARBA" id="ARBA00004651"/>
    </source>
</evidence>
<comment type="subcellular location">
    <subcellularLocation>
        <location evidence="1">Cell membrane</location>
        <topology evidence="1">Multi-pass membrane protein</topology>
    </subcellularLocation>
</comment>
<keyword evidence="3 6" id="KW-0812">Transmembrane</keyword>
<dbReference type="PANTHER" id="PTHR30250">
    <property type="entry name" value="PST FAMILY PREDICTED COLANIC ACID TRANSPORTER"/>
    <property type="match status" value="1"/>
</dbReference>
<dbReference type="KEGG" id="marp:QYS47_31980"/>
<sequence>MLKKLFSHTAIYGFAPQITKIASFFSLPLITQELTELDYGIAGVLTAYTSAIAVFSFLGLRVVLVNSYFKSPKQFKWAWRQIYGFLSIWNIAYAFFLGALIYFIVPTEANDQRWLIVLLHIGPIVFFGPTSNICSTYYQLKQKPFQIAIRSVVFGILTIVLNVVFIANYKMGFMGWFWSSFIVGVIRNLSFYYPLNFVLKLTPIFNFKWRLIKSSLSVSLPMIPHYYSNYLLNSSDKMVMDVSGISTGNIGKYNVAYTVGRFTNNLGSASGLAIGPLLNKFYKDNNDMAASFLIFILQVSFFMITCLLSVWMKEIFYFLLRNETLSQMYYLGIIIVMSYNYRPMYFAANSKLMFSEKTNILWRVTLGAGLVNVILNLILLPIYGFEIAAITTFVAYIFMGYSGFSFKVFKQLTNANYYPLIWLFITLILTILVYLFKDFTISNKIIISIIFLLVGTFAIVAFNMKLKEIT</sequence>
<feature type="transmembrane region" description="Helical" evidence="6">
    <location>
        <begin position="324"/>
        <end position="341"/>
    </location>
</feature>
<reference evidence="7" key="1">
    <citation type="submission" date="2023-08" db="EMBL/GenBank/DDBJ databases">
        <title>Comparative genomics and taxonomic characterization of three novel marine species of genus Marivirga.</title>
        <authorList>
            <person name="Muhammad N."/>
            <person name="Kim S.-G."/>
        </authorList>
    </citation>
    <scope>NUCLEOTIDE SEQUENCE</scope>
    <source>
        <strain evidence="7">BKB1-2</strain>
    </source>
</reference>
<feature type="transmembrane region" description="Helical" evidence="6">
    <location>
        <begin position="85"/>
        <end position="105"/>
    </location>
</feature>
<protein>
    <submittedName>
        <fullName evidence="7">Lipopolysaccharide biosynthesis protein</fullName>
    </submittedName>
</protein>
<organism evidence="7">
    <name type="scientific">Marivirga arenosa</name>
    <dbReference type="NCBI Taxonomy" id="3059076"/>
    <lineage>
        <taxon>Bacteria</taxon>
        <taxon>Pseudomonadati</taxon>
        <taxon>Bacteroidota</taxon>
        <taxon>Cytophagia</taxon>
        <taxon>Cytophagales</taxon>
        <taxon>Marivirgaceae</taxon>
        <taxon>Marivirga</taxon>
    </lineage>
</organism>
<feature type="transmembrane region" description="Helical" evidence="6">
    <location>
        <begin position="445"/>
        <end position="464"/>
    </location>
</feature>
<dbReference type="InterPro" id="IPR050833">
    <property type="entry name" value="Poly_Biosynth_Transport"/>
</dbReference>
<dbReference type="PANTHER" id="PTHR30250:SF11">
    <property type="entry name" value="O-ANTIGEN TRANSPORTER-RELATED"/>
    <property type="match status" value="1"/>
</dbReference>
<feature type="transmembrane region" description="Helical" evidence="6">
    <location>
        <begin position="39"/>
        <end position="64"/>
    </location>
</feature>
<feature type="transmembrane region" description="Helical" evidence="6">
    <location>
        <begin position="147"/>
        <end position="169"/>
    </location>
</feature>
<feature type="transmembrane region" description="Helical" evidence="6">
    <location>
        <begin position="416"/>
        <end position="436"/>
    </location>
</feature>
<evidence type="ECO:0000256" key="4">
    <source>
        <dbReference type="ARBA" id="ARBA00022989"/>
    </source>
</evidence>
<accession>A0AA51X3M0</accession>
<feature type="transmembrane region" description="Helical" evidence="6">
    <location>
        <begin position="361"/>
        <end position="380"/>
    </location>
</feature>
<keyword evidence="5 6" id="KW-0472">Membrane</keyword>
<evidence type="ECO:0000256" key="2">
    <source>
        <dbReference type="ARBA" id="ARBA00022475"/>
    </source>
</evidence>
<name>A0AA51X3M0_9BACT</name>